<organism evidence="1 2">
    <name type="scientific">Congregibacter variabilis</name>
    <dbReference type="NCBI Taxonomy" id="3081200"/>
    <lineage>
        <taxon>Bacteria</taxon>
        <taxon>Pseudomonadati</taxon>
        <taxon>Pseudomonadota</taxon>
        <taxon>Gammaproteobacteria</taxon>
        <taxon>Cellvibrionales</taxon>
        <taxon>Halieaceae</taxon>
        <taxon>Congregibacter</taxon>
    </lineage>
</organism>
<dbReference type="Proteomes" id="UP001626537">
    <property type="component" value="Chromosome"/>
</dbReference>
<reference evidence="1 2" key="1">
    <citation type="submission" date="2023-10" db="EMBL/GenBank/DDBJ databases">
        <title>Two novel species belonging to the OM43/NOR5 clade.</title>
        <authorList>
            <person name="Park M."/>
        </authorList>
    </citation>
    <scope>NUCLEOTIDE SEQUENCE [LARGE SCALE GENOMIC DNA]</scope>
    <source>
        <strain evidence="1 2">IMCC43200</strain>
    </source>
</reference>
<evidence type="ECO:0000313" key="1">
    <source>
        <dbReference type="EMBL" id="WOJ93432.1"/>
    </source>
</evidence>
<proteinExistence type="predicted"/>
<evidence type="ECO:0000313" key="2">
    <source>
        <dbReference type="Proteomes" id="UP001626537"/>
    </source>
</evidence>
<accession>A0ABZ0I1R2</accession>
<keyword evidence="2" id="KW-1185">Reference proteome</keyword>
<name>A0ABZ0I1R2_9GAMM</name>
<gene>
    <name evidence="1" type="ORF">R0135_16850</name>
</gene>
<sequence>MLLAWAQQTMRVSQAVKITLEVKYMFINSLGGFMGALRRMFVALIVIALVGCAGSQRMTEESQAQLLDRAEARWQALVKRDWATAYEYTSPAYREIFSKSMYERKFSYMVEWELTSVDFVNYDARAAVASVAIGVMSRPVKQTSAASVAIGAVPTRFVEQWILVDGEWWYSANL</sequence>
<dbReference type="EMBL" id="CP136864">
    <property type="protein sequence ID" value="WOJ93432.1"/>
    <property type="molecule type" value="Genomic_DNA"/>
</dbReference>
<dbReference type="RefSeq" id="WP_407348081.1">
    <property type="nucleotide sequence ID" value="NZ_CP136864.1"/>
</dbReference>
<protein>
    <recommendedName>
        <fullName evidence="3">DUF4440 domain-containing protein</fullName>
    </recommendedName>
</protein>
<evidence type="ECO:0008006" key="3">
    <source>
        <dbReference type="Google" id="ProtNLM"/>
    </source>
</evidence>